<gene>
    <name evidence="10" type="primary">QRFPR</name>
    <name evidence="10" type="ORF">AWC38_SpisGene5748</name>
</gene>
<feature type="transmembrane region" description="Helical" evidence="8">
    <location>
        <begin position="47"/>
        <end position="73"/>
    </location>
</feature>
<dbReference type="AlphaFoldDB" id="A0A2B4SLZ9"/>
<keyword evidence="6 7" id="KW-0675">Receptor</keyword>
<dbReference type="PROSITE" id="PS00237">
    <property type="entry name" value="G_PROTEIN_RECEP_F1_1"/>
    <property type="match status" value="1"/>
</dbReference>
<dbReference type="PANTHER" id="PTHR24241:SF76">
    <property type="entry name" value="NEUROPEPTIDE SIFAMIDE RECEPTOR"/>
    <property type="match status" value="1"/>
</dbReference>
<proteinExistence type="inferred from homology"/>
<dbReference type="PROSITE" id="PS50262">
    <property type="entry name" value="G_PROTEIN_RECEP_F1_2"/>
    <property type="match status" value="1"/>
</dbReference>
<evidence type="ECO:0000256" key="3">
    <source>
        <dbReference type="ARBA" id="ARBA00022692"/>
    </source>
</evidence>
<feature type="transmembrane region" description="Helical" evidence="8">
    <location>
        <begin position="131"/>
        <end position="152"/>
    </location>
</feature>
<dbReference type="GO" id="GO:0042277">
    <property type="term" value="F:peptide binding"/>
    <property type="evidence" value="ECO:0007669"/>
    <property type="project" value="TreeGrafter"/>
</dbReference>
<keyword evidence="11" id="KW-1185">Reference proteome</keyword>
<feature type="domain" description="G-protein coupled receptors family 1 profile" evidence="9">
    <location>
        <begin position="27"/>
        <end position="280"/>
    </location>
</feature>
<evidence type="ECO:0000256" key="1">
    <source>
        <dbReference type="ARBA" id="ARBA00004651"/>
    </source>
</evidence>
<keyword evidence="3 7" id="KW-0812">Transmembrane</keyword>
<feature type="transmembrane region" description="Helical" evidence="8">
    <location>
        <begin position="93"/>
        <end position="110"/>
    </location>
</feature>
<dbReference type="SUPFAM" id="SSF81321">
    <property type="entry name" value="Family A G protein-coupled receptor-like"/>
    <property type="match status" value="1"/>
</dbReference>
<evidence type="ECO:0000256" key="6">
    <source>
        <dbReference type="ARBA" id="ARBA00023170"/>
    </source>
</evidence>
<evidence type="ECO:0000256" key="2">
    <source>
        <dbReference type="ARBA" id="ARBA00022475"/>
    </source>
</evidence>
<evidence type="ECO:0000313" key="11">
    <source>
        <dbReference type="Proteomes" id="UP000225706"/>
    </source>
</evidence>
<organism evidence="10 11">
    <name type="scientific">Stylophora pistillata</name>
    <name type="common">Smooth cauliflower coral</name>
    <dbReference type="NCBI Taxonomy" id="50429"/>
    <lineage>
        <taxon>Eukaryota</taxon>
        <taxon>Metazoa</taxon>
        <taxon>Cnidaria</taxon>
        <taxon>Anthozoa</taxon>
        <taxon>Hexacorallia</taxon>
        <taxon>Scleractinia</taxon>
        <taxon>Astrocoeniina</taxon>
        <taxon>Pocilloporidae</taxon>
        <taxon>Stylophora</taxon>
    </lineage>
</organism>
<dbReference type="Gene3D" id="1.20.1070.10">
    <property type="entry name" value="Rhodopsin 7-helix transmembrane proteins"/>
    <property type="match status" value="1"/>
</dbReference>
<dbReference type="InterPro" id="IPR000276">
    <property type="entry name" value="GPCR_Rhodpsn"/>
</dbReference>
<keyword evidence="7" id="KW-0807">Transducer</keyword>
<comment type="caution">
    <text evidence="10">The sequence shown here is derived from an EMBL/GenBank/DDBJ whole genome shotgun (WGS) entry which is preliminary data.</text>
</comment>
<dbReference type="GO" id="GO:0032870">
    <property type="term" value="P:cellular response to hormone stimulus"/>
    <property type="evidence" value="ECO:0007669"/>
    <property type="project" value="TreeGrafter"/>
</dbReference>
<feature type="transmembrane region" description="Helical" evidence="8">
    <location>
        <begin position="172"/>
        <end position="194"/>
    </location>
</feature>
<dbReference type="Proteomes" id="UP000225706">
    <property type="component" value="Unassembled WGS sequence"/>
</dbReference>
<evidence type="ECO:0000259" key="9">
    <source>
        <dbReference type="PROSITE" id="PS50262"/>
    </source>
</evidence>
<feature type="transmembrane region" description="Helical" evidence="8">
    <location>
        <begin position="12"/>
        <end position="35"/>
    </location>
</feature>
<keyword evidence="7" id="KW-0297">G-protein coupled receptor</keyword>
<dbReference type="Pfam" id="PF00001">
    <property type="entry name" value="7tm_1"/>
    <property type="match status" value="1"/>
</dbReference>
<dbReference type="EMBL" id="LSMT01000064">
    <property type="protein sequence ID" value="PFX29527.1"/>
    <property type="molecule type" value="Genomic_DNA"/>
</dbReference>
<evidence type="ECO:0000256" key="4">
    <source>
        <dbReference type="ARBA" id="ARBA00022989"/>
    </source>
</evidence>
<evidence type="ECO:0000256" key="8">
    <source>
        <dbReference type="SAM" id="Phobius"/>
    </source>
</evidence>
<name>A0A2B4SLZ9_STYPI</name>
<comment type="subcellular location">
    <subcellularLocation>
        <location evidence="1">Cell membrane</location>
        <topology evidence="1">Multi-pass membrane protein</topology>
    </subcellularLocation>
</comment>
<dbReference type="CDD" id="cd00637">
    <property type="entry name" value="7tm_classA_rhodopsin-like"/>
    <property type="match status" value="1"/>
</dbReference>
<feature type="transmembrane region" description="Helical" evidence="8">
    <location>
        <begin position="225"/>
        <end position="245"/>
    </location>
</feature>
<dbReference type="InterPro" id="IPR017452">
    <property type="entry name" value="GPCR_Rhodpsn_7TM"/>
</dbReference>
<accession>A0A2B4SLZ9</accession>
<dbReference type="GO" id="GO:0005886">
    <property type="term" value="C:plasma membrane"/>
    <property type="evidence" value="ECO:0007669"/>
    <property type="project" value="UniProtKB-SubCell"/>
</dbReference>
<evidence type="ECO:0000256" key="5">
    <source>
        <dbReference type="ARBA" id="ARBA00023136"/>
    </source>
</evidence>
<dbReference type="PRINTS" id="PR00237">
    <property type="entry name" value="GPCRRHODOPSN"/>
</dbReference>
<keyword evidence="4 8" id="KW-1133">Transmembrane helix</keyword>
<reference evidence="11" key="1">
    <citation type="journal article" date="2017" name="bioRxiv">
        <title>Comparative analysis of the genomes of Stylophora pistillata and Acropora digitifera provides evidence for extensive differences between species of corals.</title>
        <authorList>
            <person name="Voolstra C.R."/>
            <person name="Li Y."/>
            <person name="Liew Y.J."/>
            <person name="Baumgarten S."/>
            <person name="Zoccola D."/>
            <person name="Flot J.-F."/>
            <person name="Tambutte S."/>
            <person name="Allemand D."/>
            <person name="Aranda M."/>
        </authorList>
    </citation>
    <scope>NUCLEOTIDE SEQUENCE [LARGE SCALE GENOMIC DNA]</scope>
</reference>
<sequence length="324" mass="36418">MVVSTSETAYVVITAVLLTLVAVDITGNTLVFLIVKKYRQMRIPINYLLVNLAISDILFAILITPKIVLSFNITHPVGNTGSVLCKLVTGGNLAWLPGITSVVTLVAIAVERYYTVLYPMDPNKKLTLGKLKVIILSSWVFSIIFNLPKFFVRTFDDEKKHCVQSWAKQWMITAYSLAWLALVLVAVGIMIVLYSKVVYTLWCKADDGNHLNYQQRSVLKVRKRCTLMVITVSVIFAVCWGAESVEYVLRFLTNLKISFVYITTVDMMVLFNSAVNPFVYSLLNHQFRKKIKGVMPCTSSVVVVKPRSGTCTDEEGFADENKVF</sequence>
<keyword evidence="5 8" id="KW-0472">Membrane</keyword>
<dbReference type="STRING" id="50429.A0A2B4SLZ9"/>
<comment type="similarity">
    <text evidence="7">Belongs to the G-protein coupled receptor 1 family.</text>
</comment>
<dbReference type="FunFam" id="1.20.1070.10:FF:000368">
    <property type="entry name" value="Predicted protein"/>
    <property type="match status" value="1"/>
</dbReference>
<evidence type="ECO:0000313" key="10">
    <source>
        <dbReference type="EMBL" id="PFX29527.1"/>
    </source>
</evidence>
<dbReference type="OrthoDB" id="5951670at2759"/>
<feature type="transmembrane region" description="Helical" evidence="8">
    <location>
        <begin position="257"/>
        <end position="283"/>
    </location>
</feature>
<protein>
    <submittedName>
        <fullName evidence="10">Pyroglutamylated RFamide peptide receptor</fullName>
    </submittedName>
</protein>
<dbReference type="GO" id="GO:0004930">
    <property type="term" value="F:G protein-coupled receptor activity"/>
    <property type="evidence" value="ECO:0007669"/>
    <property type="project" value="UniProtKB-KW"/>
</dbReference>
<keyword evidence="2" id="KW-1003">Cell membrane</keyword>
<evidence type="ECO:0000256" key="7">
    <source>
        <dbReference type="RuleBase" id="RU000688"/>
    </source>
</evidence>
<dbReference type="PANTHER" id="PTHR24241">
    <property type="entry name" value="NEUROPEPTIDE RECEPTOR-RELATED G-PROTEIN COUPLED RECEPTOR"/>
    <property type="match status" value="1"/>
</dbReference>